<proteinExistence type="predicted"/>
<dbReference type="InterPro" id="IPR016181">
    <property type="entry name" value="Acyl_CoA_acyltransferase"/>
</dbReference>
<dbReference type="InterPro" id="IPR050832">
    <property type="entry name" value="Bact_Acetyltransf"/>
</dbReference>
<feature type="domain" description="N-acetyltransferase" evidence="3">
    <location>
        <begin position="4"/>
        <end position="165"/>
    </location>
</feature>
<dbReference type="RefSeq" id="WP_377820211.1">
    <property type="nucleotide sequence ID" value="NZ_JBHSWJ010000002.1"/>
</dbReference>
<protein>
    <submittedName>
        <fullName evidence="4">GNAT family N-acetyltransferase</fullName>
        <ecNumber evidence="4">2.3.-.-</ecNumber>
    </submittedName>
</protein>
<dbReference type="EC" id="2.3.-.-" evidence="4"/>
<name>A0ABW2ANW3_9MICO</name>
<evidence type="ECO:0000313" key="5">
    <source>
        <dbReference type="Proteomes" id="UP001596356"/>
    </source>
</evidence>
<dbReference type="PROSITE" id="PS51186">
    <property type="entry name" value="GNAT"/>
    <property type="match status" value="1"/>
</dbReference>
<organism evidence="4 5">
    <name type="scientific">Branchiibius cervicis</name>
    <dbReference type="NCBI Taxonomy" id="908252"/>
    <lineage>
        <taxon>Bacteria</taxon>
        <taxon>Bacillati</taxon>
        <taxon>Actinomycetota</taxon>
        <taxon>Actinomycetes</taxon>
        <taxon>Micrococcales</taxon>
        <taxon>Dermacoccaceae</taxon>
        <taxon>Branchiibius</taxon>
    </lineage>
</organism>
<keyword evidence="2 4" id="KW-0012">Acyltransferase</keyword>
<dbReference type="GO" id="GO:0016746">
    <property type="term" value="F:acyltransferase activity"/>
    <property type="evidence" value="ECO:0007669"/>
    <property type="project" value="UniProtKB-KW"/>
</dbReference>
<dbReference type="Pfam" id="PF00583">
    <property type="entry name" value="Acetyltransf_1"/>
    <property type="match status" value="1"/>
</dbReference>
<dbReference type="InterPro" id="IPR000182">
    <property type="entry name" value="GNAT_dom"/>
</dbReference>
<dbReference type="SUPFAM" id="SSF55729">
    <property type="entry name" value="Acyl-CoA N-acyltransferases (Nat)"/>
    <property type="match status" value="1"/>
</dbReference>
<gene>
    <name evidence="4" type="ORF">ACFQBT_02305</name>
</gene>
<dbReference type="EMBL" id="JBHSWJ010000002">
    <property type="protein sequence ID" value="MFC6712742.1"/>
    <property type="molecule type" value="Genomic_DNA"/>
</dbReference>
<keyword evidence="1 4" id="KW-0808">Transferase</keyword>
<evidence type="ECO:0000313" key="4">
    <source>
        <dbReference type="EMBL" id="MFC6712742.1"/>
    </source>
</evidence>
<sequence length="170" mass="19169">MSDIVVRLLLEEDWQTYRQARLDALQDSPDAFAASYEDEEKLDESEWRDRMNRSRRLVAEKDGKTVGVVSVGSRPDTDDRTTELFGLWVVPEQRGSGVAWQLVKAGARQASEDGFGFLAYWVGTDNGRGVAFASSFGFRPTDARRPMRVGGGDDDEEMRMIYSLHDPVNE</sequence>
<comment type="caution">
    <text evidence="4">The sequence shown here is derived from an EMBL/GenBank/DDBJ whole genome shotgun (WGS) entry which is preliminary data.</text>
</comment>
<evidence type="ECO:0000259" key="3">
    <source>
        <dbReference type="PROSITE" id="PS51186"/>
    </source>
</evidence>
<dbReference type="CDD" id="cd04301">
    <property type="entry name" value="NAT_SF"/>
    <property type="match status" value="1"/>
</dbReference>
<dbReference type="Proteomes" id="UP001596356">
    <property type="component" value="Unassembled WGS sequence"/>
</dbReference>
<keyword evidence="5" id="KW-1185">Reference proteome</keyword>
<accession>A0ABW2ANW3</accession>
<evidence type="ECO:0000256" key="1">
    <source>
        <dbReference type="ARBA" id="ARBA00022679"/>
    </source>
</evidence>
<reference evidence="5" key="1">
    <citation type="journal article" date="2019" name="Int. J. Syst. Evol. Microbiol.">
        <title>The Global Catalogue of Microorganisms (GCM) 10K type strain sequencing project: providing services to taxonomists for standard genome sequencing and annotation.</title>
        <authorList>
            <consortium name="The Broad Institute Genomics Platform"/>
            <consortium name="The Broad Institute Genome Sequencing Center for Infectious Disease"/>
            <person name="Wu L."/>
            <person name="Ma J."/>
        </authorList>
    </citation>
    <scope>NUCLEOTIDE SEQUENCE [LARGE SCALE GENOMIC DNA]</scope>
    <source>
        <strain evidence="5">NBRC 106593</strain>
    </source>
</reference>
<evidence type="ECO:0000256" key="2">
    <source>
        <dbReference type="ARBA" id="ARBA00023315"/>
    </source>
</evidence>
<dbReference type="PANTHER" id="PTHR43877">
    <property type="entry name" value="AMINOALKYLPHOSPHONATE N-ACETYLTRANSFERASE-RELATED-RELATED"/>
    <property type="match status" value="1"/>
</dbReference>
<dbReference type="Gene3D" id="3.40.630.30">
    <property type="match status" value="1"/>
</dbReference>
<dbReference type="PANTHER" id="PTHR43877:SF1">
    <property type="entry name" value="ACETYLTRANSFERASE"/>
    <property type="match status" value="1"/>
</dbReference>